<dbReference type="GO" id="GO:0090090">
    <property type="term" value="P:negative regulation of canonical Wnt signaling pathway"/>
    <property type="evidence" value="ECO:0007669"/>
    <property type="project" value="InterPro"/>
</dbReference>
<dbReference type="Gene3D" id="1.10.196.10">
    <property type="match status" value="1"/>
</dbReference>
<dbReference type="InterPro" id="IPR001158">
    <property type="entry name" value="DIX"/>
</dbReference>
<dbReference type="GO" id="GO:0032436">
    <property type="term" value="P:positive regulation of proteasomal ubiquitin-dependent protein catabolic process"/>
    <property type="evidence" value="ECO:0007669"/>
    <property type="project" value="TreeGrafter"/>
</dbReference>
<evidence type="ECO:0000256" key="8">
    <source>
        <dbReference type="SAM" id="Coils"/>
    </source>
</evidence>
<feature type="domain" description="RGS" evidence="10">
    <location>
        <begin position="96"/>
        <end position="215"/>
    </location>
</feature>
<dbReference type="CDD" id="cd11582">
    <property type="entry name" value="Axin_TNKS_binding"/>
    <property type="match status" value="1"/>
</dbReference>
<dbReference type="FunFam" id="2.40.240.130:FF:000002">
    <property type="entry name" value="Axin 1"/>
    <property type="match status" value="1"/>
</dbReference>
<feature type="region of interest" description="Disordered" evidence="9">
    <location>
        <begin position="798"/>
        <end position="832"/>
    </location>
</feature>
<protein>
    <submittedName>
        <fullName evidence="13">Axin-1</fullName>
    </submittedName>
</protein>
<keyword evidence="2" id="KW-0963">Cytoplasm</keyword>
<dbReference type="Pfam" id="PF08833">
    <property type="entry name" value="Axin_b-cat_bind"/>
    <property type="match status" value="1"/>
</dbReference>
<evidence type="ECO:0000313" key="12">
    <source>
        <dbReference type="Proteomes" id="UP001318040"/>
    </source>
</evidence>
<dbReference type="Pfam" id="PF00615">
    <property type="entry name" value="RGS"/>
    <property type="match status" value="1"/>
</dbReference>
<proteinExistence type="predicted"/>
<feature type="region of interest" description="Disordered" evidence="9">
    <location>
        <begin position="231"/>
        <end position="254"/>
    </location>
</feature>
<dbReference type="InterPro" id="IPR016137">
    <property type="entry name" value="RGS"/>
</dbReference>
<evidence type="ECO:0000256" key="6">
    <source>
        <dbReference type="ARBA" id="ARBA00022843"/>
    </source>
</evidence>
<keyword evidence="4 7" id="KW-0879">Wnt signaling pathway</keyword>
<dbReference type="InterPro" id="IPR024066">
    <property type="entry name" value="RGS_subdom1/3"/>
</dbReference>
<evidence type="ECO:0000256" key="7">
    <source>
        <dbReference type="PROSITE-ProRule" id="PRU00069"/>
    </source>
</evidence>
<dbReference type="GO" id="GO:0005737">
    <property type="term" value="C:cytoplasm"/>
    <property type="evidence" value="ECO:0007669"/>
    <property type="project" value="UniProtKB-SubCell"/>
</dbReference>
<organism evidence="12 13">
    <name type="scientific">Petromyzon marinus</name>
    <name type="common">Sea lamprey</name>
    <dbReference type="NCBI Taxonomy" id="7757"/>
    <lineage>
        <taxon>Eukaryota</taxon>
        <taxon>Metazoa</taxon>
        <taxon>Chordata</taxon>
        <taxon>Craniata</taxon>
        <taxon>Vertebrata</taxon>
        <taxon>Cyclostomata</taxon>
        <taxon>Hyperoartia</taxon>
        <taxon>Petromyzontiformes</taxon>
        <taxon>Petromyzontidae</taxon>
        <taxon>Petromyzon</taxon>
    </lineage>
</organism>
<dbReference type="GO" id="GO:0019901">
    <property type="term" value="F:protein kinase binding"/>
    <property type="evidence" value="ECO:0007669"/>
    <property type="project" value="TreeGrafter"/>
</dbReference>
<dbReference type="InterPro" id="IPR044926">
    <property type="entry name" value="RGS_subdomain_2"/>
</dbReference>
<feature type="compositionally biased region" description="Low complexity" evidence="9">
    <location>
        <begin position="231"/>
        <end position="242"/>
    </location>
</feature>
<keyword evidence="8" id="KW-0175">Coiled coil</keyword>
<dbReference type="InterPro" id="IPR036305">
    <property type="entry name" value="RGS_sf"/>
</dbReference>
<keyword evidence="3" id="KW-0597">Phosphoprotein</keyword>
<dbReference type="InterPro" id="IPR038207">
    <property type="entry name" value="DIX_dom_sf"/>
</dbReference>
<feature type="region of interest" description="Disordered" evidence="9">
    <location>
        <begin position="42"/>
        <end position="66"/>
    </location>
</feature>
<dbReference type="SMART" id="SM00021">
    <property type="entry name" value="DAX"/>
    <property type="match status" value="1"/>
</dbReference>
<dbReference type="InterPro" id="IPR032101">
    <property type="entry name" value="Axin_TNKS-bd"/>
</dbReference>
<dbReference type="KEGG" id="pmrn:116949690"/>
<dbReference type="GO" id="GO:0031625">
    <property type="term" value="F:ubiquitin protein ligase binding"/>
    <property type="evidence" value="ECO:0007669"/>
    <property type="project" value="TreeGrafter"/>
</dbReference>
<dbReference type="Pfam" id="PF00778">
    <property type="entry name" value="DIX"/>
    <property type="match status" value="1"/>
</dbReference>
<dbReference type="GO" id="GO:0005634">
    <property type="term" value="C:nucleus"/>
    <property type="evidence" value="ECO:0007669"/>
    <property type="project" value="TreeGrafter"/>
</dbReference>
<dbReference type="Pfam" id="PF16646">
    <property type="entry name" value="AXIN1_TNKS_BD"/>
    <property type="match status" value="1"/>
</dbReference>
<dbReference type="GO" id="GO:0048468">
    <property type="term" value="P:cell development"/>
    <property type="evidence" value="ECO:0007669"/>
    <property type="project" value="TreeGrafter"/>
</dbReference>
<evidence type="ECO:0000313" key="13">
    <source>
        <dbReference type="RefSeq" id="XP_032823165.1"/>
    </source>
</evidence>
<keyword evidence="12" id="KW-1185">Reference proteome</keyword>
<dbReference type="Gene3D" id="2.40.240.130">
    <property type="match status" value="1"/>
</dbReference>
<dbReference type="PROSITE" id="PS50132">
    <property type="entry name" value="RGS"/>
    <property type="match status" value="1"/>
</dbReference>
<reference evidence="13" key="1">
    <citation type="submission" date="2025-08" db="UniProtKB">
        <authorList>
            <consortium name="RefSeq"/>
        </authorList>
    </citation>
    <scope>IDENTIFICATION</scope>
    <source>
        <tissue evidence="13">Sperm</tissue>
    </source>
</reference>
<evidence type="ECO:0000256" key="1">
    <source>
        <dbReference type="ARBA" id="ARBA00004496"/>
    </source>
</evidence>
<evidence type="ECO:0000259" key="10">
    <source>
        <dbReference type="PROSITE" id="PS50132"/>
    </source>
</evidence>
<dbReference type="GO" id="GO:0016055">
    <property type="term" value="P:Wnt signaling pathway"/>
    <property type="evidence" value="ECO:0007669"/>
    <property type="project" value="UniProtKB-KW"/>
</dbReference>
<dbReference type="SUPFAM" id="SSF54236">
    <property type="entry name" value="Ubiquitin-like"/>
    <property type="match status" value="1"/>
</dbReference>
<keyword evidence="6" id="KW-0832">Ubl conjugation</keyword>
<dbReference type="InterPro" id="IPR029071">
    <property type="entry name" value="Ubiquitin-like_domsf"/>
</dbReference>
<dbReference type="GO" id="GO:0060090">
    <property type="term" value="F:molecular adaptor activity"/>
    <property type="evidence" value="ECO:0007669"/>
    <property type="project" value="TreeGrafter"/>
</dbReference>
<dbReference type="InterPro" id="IPR043581">
    <property type="entry name" value="Axin-like"/>
</dbReference>
<dbReference type="GO" id="GO:0070411">
    <property type="term" value="F:I-SMAD binding"/>
    <property type="evidence" value="ECO:0007669"/>
    <property type="project" value="TreeGrafter"/>
</dbReference>
<comment type="subcellular location">
    <subcellularLocation>
        <location evidence="1">Cytoplasm</location>
    </subcellularLocation>
</comment>
<feature type="region of interest" description="Disordered" evidence="9">
    <location>
        <begin position="336"/>
        <end position="368"/>
    </location>
</feature>
<dbReference type="AlphaFoldDB" id="A0AAJ7TSA9"/>
<evidence type="ECO:0000256" key="2">
    <source>
        <dbReference type="ARBA" id="ARBA00022490"/>
    </source>
</evidence>
<evidence type="ECO:0000256" key="5">
    <source>
        <dbReference type="ARBA" id="ARBA00022765"/>
    </source>
</evidence>
<keyword evidence="5" id="KW-0013">ADP-ribosylation</keyword>
<accession>A0AAJ7TSA9</accession>
<dbReference type="SMART" id="SM00315">
    <property type="entry name" value="RGS"/>
    <property type="match status" value="1"/>
</dbReference>
<name>A0AAJ7TSA9_PETMA</name>
<evidence type="ECO:0000259" key="11">
    <source>
        <dbReference type="PROSITE" id="PS50841"/>
    </source>
</evidence>
<dbReference type="GO" id="GO:0030877">
    <property type="term" value="C:beta-catenin destruction complex"/>
    <property type="evidence" value="ECO:0007669"/>
    <property type="project" value="TreeGrafter"/>
</dbReference>
<gene>
    <name evidence="13" type="primary">AXIN1</name>
</gene>
<feature type="coiled-coil region" evidence="8">
    <location>
        <begin position="423"/>
        <end position="450"/>
    </location>
</feature>
<dbReference type="PRINTS" id="PR01301">
    <property type="entry name" value="RGSPROTEIN"/>
</dbReference>
<sequence length="918" mass="98720">MDIKAKNLDVTTYLLDAEGNFMEDTPRPPVPGEEDQVVVSKAAARAGQNQSPYVAKGDALKGEATTATPRRADYDLGYEPEGSASPTPPYVRWGESLHSLLDDRDGTHLFRTFLEQEELPDMLDFWFACNGFRNLLANKMGKAARLIYKRYVSDTAGVVAAHLKAATRAYVRDCVLARGVADPTVFDQAQLEIQQQMEENSYPAFLKSELYLEYARAAGCCGEASPGQLQQQQQQQLQQQKGGEQGSGSGSGSCSAGMPVGYLPTLNEDEEWRGAEAGLLLMGEPFDALALASELGNKLLLATWEPENDAKEYFPTLQSKPVPPYHVNAGHTCAPATSANDSEQSISSDAMTDDSMSMTDSSVDGIPPYRFKKQQRREMHRSIRANGRVALPHFPRTSRLPKEMGPVDPKKFAADLISRLELVKRERDAQEGLEERLQRLREEEESLTSDVSAMGGCGGRELLLPLSHQLHPFALLMRAGGGGGGGGADAVVAVTAVAPEDDPESILDEHVSRVMGTPGQRSPLRGRSPERRLVPRLQSVFGTPLLPALSPQQQQHQQQQLALQGQLAPATSLAAPAAVGCGRPGHKAHVQVHHHHVHHHGPEGDAAAPPRPPYAFAGTAAEPYGGVRTSGPDAYGSGKGIPAEEADRARLIWKWMMEGERESGKHHKSPHSVVVGKKAPVCDTSRGSSSERVWGGGGCGGGGAAGSAGAAGGHGTGPPYARRAVQPSHPFLQDPAMPPLPAPNTTVQLEEAKRRLEEEWRAGRTHAGKQRYAQEVMQRGRSMGRPGAVPVPGMVPAVSDMDLSQPPQDRKPVKKAAGSACTAPEGGGGGTGGTGGSSIVVAYYFCGEPIPYRTTVKGRVLSLGQFKELLTKKGNYRYYFKKASDEFECGVVFEEVREDSAVLPVFEEKIIGKVEKVD</sequence>
<dbReference type="SUPFAM" id="SSF48097">
    <property type="entry name" value="Regulator of G-protein signaling, RGS"/>
    <property type="match status" value="1"/>
</dbReference>
<feature type="region of interest" description="Disordered" evidence="9">
    <location>
        <begin position="702"/>
        <end position="744"/>
    </location>
</feature>
<dbReference type="Gene3D" id="1.10.167.10">
    <property type="entry name" value="Regulator of G-protein Signalling 4, domain 2"/>
    <property type="match status" value="1"/>
</dbReference>
<dbReference type="GO" id="GO:0008013">
    <property type="term" value="F:beta-catenin binding"/>
    <property type="evidence" value="ECO:0007669"/>
    <property type="project" value="TreeGrafter"/>
</dbReference>
<dbReference type="RefSeq" id="XP_032823165.1">
    <property type="nucleotide sequence ID" value="XM_032967274.1"/>
</dbReference>
<dbReference type="PANTHER" id="PTHR46102:SF2">
    <property type="entry name" value="AXIN"/>
    <property type="match status" value="1"/>
</dbReference>
<dbReference type="PANTHER" id="PTHR46102">
    <property type="entry name" value="AXIN"/>
    <property type="match status" value="1"/>
</dbReference>
<evidence type="ECO:0000256" key="9">
    <source>
        <dbReference type="SAM" id="MobiDB-lite"/>
    </source>
</evidence>
<evidence type="ECO:0000256" key="4">
    <source>
        <dbReference type="ARBA" id="ARBA00022687"/>
    </source>
</evidence>
<dbReference type="PROSITE" id="PS50841">
    <property type="entry name" value="DIX"/>
    <property type="match status" value="1"/>
</dbReference>
<evidence type="ECO:0000256" key="3">
    <source>
        <dbReference type="ARBA" id="ARBA00022553"/>
    </source>
</evidence>
<feature type="compositionally biased region" description="Low complexity" evidence="9">
    <location>
        <begin position="345"/>
        <end position="364"/>
    </location>
</feature>
<feature type="compositionally biased region" description="Gly residues" evidence="9">
    <location>
        <begin position="702"/>
        <end position="716"/>
    </location>
</feature>
<dbReference type="GO" id="GO:0005886">
    <property type="term" value="C:plasma membrane"/>
    <property type="evidence" value="ECO:0007669"/>
    <property type="project" value="TreeGrafter"/>
</dbReference>
<dbReference type="Proteomes" id="UP001318040">
    <property type="component" value="Chromosome 37"/>
</dbReference>
<feature type="domain" description="DIX" evidence="11">
    <location>
        <begin position="836"/>
        <end position="918"/>
    </location>
</feature>
<dbReference type="InterPro" id="IPR014936">
    <property type="entry name" value="Axin_b-cat-bd"/>
</dbReference>